<comment type="caution">
    <text evidence="3">The sequence shown here is derived from an EMBL/GenBank/DDBJ whole genome shotgun (WGS) entry which is preliminary data.</text>
</comment>
<dbReference type="Proteomes" id="UP000826271">
    <property type="component" value="Unassembled WGS sequence"/>
</dbReference>
<reference evidence="3" key="1">
    <citation type="submission" date="2019-10" db="EMBL/GenBank/DDBJ databases">
        <authorList>
            <person name="Zhang R."/>
            <person name="Pan Y."/>
            <person name="Wang J."/>
            <person name="Ma R."/>
            <person name="Yu S."/>
        </authorList>
    </citation>
    <scope>NUCLEOTIDE SEQUENCE</scope>
    <source>
        <strain evidence="3">LA-IB0</strain>
        <tissue evidence="3">Leaf</tissue>
    </source>
</reference>
<dbReference type="Pfam" id="PF08381">
    <property type="entry name" value="BRX"/>
    <property type="match status" value="1"/>
</dbReference>
<dbReference type="EMBL" id="WHWC01000006">
    <property type="protein sequence ID" value="KAG8381181.1"/>
    <property type="molecule type" value="Genomic_DNA"/>
</dbReference>
<name>A0AAV6XKW6_9LAMI</name>
<feature type="region of interest" description="Disordered" evidence="1">
    <location>
        <begin position="101"/>
        <end position="142"/>
    </location>
</feature>
<evidence type="ECO:0000259" key="2">
    <source>
        <dbReference type="PROSITE" id="PS51514"/>
    </source>
</evidence>
<sequence>MTTGNSVTTQAHARSTSFSSILSDFDPSSADENSKTIVREYQVIVDNQIVDEWIEEYECGVSITIVALRDGTRKLKRIRFRTYDNWERLVEADIQIGLDDSMSPSTSSLTSTPTFSSNSRPYEVSSRTSPSPQLPDEVNHSGRRRNKWKFRDIFLKLHRFSNLPKHFIISKEYGKAESEISWPKEINEWF</sequence>
<dbReference type="PROSITE" id="PS51514">
    <property type="entry name" value="BRX"/>
    <property type="match status" value="1"/>
</dbReference>
<evidence type="ECO:0000256" key="1">
    <source>
        <dbReference type="SAM" id="MobiDB-lite"/>
    </source>
</evidence>
<protein>
    <recommendedName>
        <fullName evidence="2">BRX domain-containing protein</fullName>
    </recommendedName>
</protein>
<evidence type="ECO:0000313" key="3">
    <source>
        <dbReference type="EMBL" id="KAG8381181.1"/>
    </source>
</evidence>
<feature type="domain" description="BRX" evidence="2">
    <location>
        <begin position="51"/>
        <end position="106"/>
    </location>
</feature>
<evidence type="ECO:0000313" key="4">
    <source>
        <dbReference type="Proteomes" id="UP000826271"/>
    </source>
</evidence>
<accession>A0AAV6XKW6</accession>
<proteinExistence type="predicted"/>
<organism evidence="3 4">
    <name type="scientific">Buddleja alternifolia</name>
    <dbReference type="NCBI Taxonomy" id="168488"/>
    <lineage>
        <taxon>Eukaryota</taxon>
        <taxon>Viridiplantae</taxon>
        <taxon>Streptophyta</taxon>
        <taxon>Embryophyta</taxon>
        <taxon>Tracheophyta</taxon>
        <taxon>Spermatophyta</taxon>
        <taxon>Magnoliopsida</taxon>
        <taxon>eudicotyledons</taxon>
        <taxon>Gunneridae</taxon>
        <taxon>Pentapetalae</taxon>
        <taxon>asterids</taxon>
        <taxon>lamiids</taxon>
        <taxon>Lamiales</taxon>
        <taxon>Scrophulariaceae</taxon>
        <taxon>Buddlejeae</taxon>
        <taxon>Buddleja</taxon>
    </lineage>
</organism>
<keyword evidence="4" id="KW-1185">Reference proteome</keyword>
<dbReference type="InterPro" id="IPR013591">
    <property type="entry name" value="Brevis_radix_dom"/>
</dbReference>
<gene>
    <name evidence="3" type="ORF">BUALT_Bualt06G0095600</name>
</gene>
<dbReference type="AlphaFoldDB" id="A0AAV6XKW6"/>
<feature type="compositionally biased region" description="Low complexity" evidence="1">
    <location>
        <begin position="101"/>
        <end position="119"/>
    </location>
</feature>